<evidence type="ECO:0000313" key="1">
    <source>
        <dbReference type="EMBL" id="QJS09098.1"/>
    </source>
</evidence>
<dbReference type="Proteomes" id="UP000502641">
    <property type="component" value="Chromosome"/>
</dbReference>
<organism evidence="1 2">
    <name type="scientific">Streptomyces argyrophylli</name>
    <dbReference type="NCBI Taxonomy" id="2726118"/>
    <lineage>
        <taxon>Bacteria</taxon>
        <taxon>Bacillati</taxon>
        <taxon>Actinomycetota</taxon>
        <taxon>Actinomycetes</taxon>
        <taxon>Kitasatosporales</taxon>
        <taxon>Streptomycetaceae</taxon>
        <taxon>Streptomyces</taxon>
    </lineage>
</organism>
<reference evidence="1 2" key="1">
    <citation type="submission" date="2020-05" db="EMBL/GenBank/DDBJ databases">
        <authorList>
            <person name="Li K."/>
        </authorList>
    </citation>
    <scope>NUCLEOTIDE SEQUENCE [LARGE SCALE GENOMIC DNA]</scope>
    <source>
        <strain evidence="2">jing01</strain>
    </source>
</reference>
<proteinExistence type="predicted"/>
<evidence type="ECO:0000313" key="2">
    <source>
        <dbReference type="Proteomes" id="UP000502641"/>
    </source>
</evidence>
<accession>A0A6M4PD79</accession>
<dbReference type="EMBL" id="CP053189">
    <property type="protein sequence ID" value="QJS09098.1"/>
    <property type="molecule type" value="Genomic_DNA"/>
</dbReference>
<dbReference type="KEGG" id="sarg:HKX69_05835"/>
<protein>
    <submittedName>
        <fullName evidence="1">Uncharacterized protein</fullName>
    </submittedName>
</protein>
<keyword evidence="2" id="KW-1185">Reference proteome</keyword>
<dbReference type="AlphaFoldDB" id="A0A6M4PD79"/>
<name>A0A6M4PD79_9ACTN</name>
<gene>
    <name evidence="1" type="ORF">HKX69_05835</name>
</gene>
<sequence length="77" mass="8579">MDRFDILYDVYGQSTAEAATLAYAVREYLLEQLPNTSLKGALVLDAQEITAPQWHPDKESLEPAYTGEVSLFLVADD</sequence>
<dbReference type="RefSeq" id="WP_171151254.1">
    <property type="nucleotide sequence ID" value="NZ_CP053189.1"/>
</dbReference>